<name>A0A9N9K7N2_9GLOM</name>
<keyword evidence="2" id="KW-1185">Reference proteome</keyword>
<dbReference type="EMBL" id="CAJVQA010038723">
    <property type="protein sequence ID" value="CAG8811288.1"/>
    <property type="molecule type" value="Genomic_DNA"/>
</dbReference>
<dbReference type="AlphaFoldDB" id="A0A9N9K7N2"/>
<gene>
    <name evidence="1" type="ORF">CPELLU_LOCUS18675</name>
</gene>
<dbReference type="OrthoDB" id="2424757at2759"/>
<evidence type="ECO:0000313" key="1">
    <source>
        <dbReference type="EMBL" id="CAG8811288.1"/>
    </source>
</evidence>
<proteinExistence type="predicted"/>
<dbReference type="Proteomes" id="UP000789759">
    <property type="component" value="Unassembled WGS sequence"/>
</dbReference>
<comment type="caution">
    <text evidence="1">The sequence shown here is derived from an EMBL/GenBank/DDBJ whole genome shotgun (WGS) entry which is preliminary data.</text>
</comment>
<sequence length="116" mass="13547">MTTSSISYSYLSQKITDCELPSTETLNIFSKAQQIEILKLCYNTQKRLLNKLLDDKRIEHADIEIPVVQLPKRNKNQSSKLKLWKLCPWLSKDYFSKIKADFTPHLETNKITKLTT</sequence>
<organism evidence="1 2">
    <name type="scientific">Cetraspora pellucida</name>
    <dbReference type="NCBI Taxonomy" id="1433469"/>
    <lineage>
        <taxon>Eukaryota</taxon>
        <taxon>Fungi</taxon>
        <taxon>Fungi incertae sedis</taxon>
        <taxon>Mucoromycota</taxon>
        <taxon>Glomeromycotina</taxon>
        <taxon>Glomeromycetes</taxon>
        <taxon>Diversisporales</taxon>
        <taxon>Gigasporaceae</taxon>
        <taxon>Cetraspora</taxon>
    </lineage>
</organism>
<reference evidence="1" key="1">
    <citation type="submission" date="2021-06" db="EMBL/GenBank/DDBJ databases">
        <authorList>
            <person name="Kallberg Y."/>
            <person name="Tangrot J."/>
            <person name="Rosling A."/>
        </authorList>
    </citation>
    <scope>NUCLEOTIDE SEQUENCE</scope>
    <source>
        <strain evidence="1">FL966</strain>
    </source>
</reference>
<accession>A0A9N9K7N2</accession>
<evidence type="ECO:0000313" key="2">
    <source>
        <dbReference type="Proteomes" id="UP000789759"/>
    </source>
</evidence>
<protein>
    <submittedName>
        <fullName evidence="1">22328_t:CDS:1</fullName>
    </submittedName>
</protein>